<dbReference type="EMBL" id="JAQIZT010000002">
    <property type="protein sequence ID" value="KAJ7007294.1"/>
    <property type="molecule type" value="Genomic_DNA"/>
</dbReference>
<evidence type="ECO:0000313" key="1">
    <source>
        <dbReference type="EMBL" id="KAJ7007294.1"/>
    </source>
</evidence>
<organism evidence="1 3">
    <name type="scientific">Populus alba x Populus x berolinensis</name>
    <dbReference type="NCBI Taxonomy" id="444605"/>
    <lineage>
        <taxon>Eukaryota</taxon>
        <taxon>Viridiplantae</taxon>
        <taxon>Streptophyta</taxon>
        <taxon>Embryophyta</taxon>
        <taxon>Tracheophyta</taxon>
        <taxon>Spermatophyta</taxon>
        <taxon>Magnoliopsida</taxon>
        <taxon>eudicotyledons</taxon>
        <taxon>Gunneridae</taxon>
        <taxon>Pentapetalae</taxon>
        <taxon>rosids</taxon>
        <taxon>fabids</taxon>
        <taxon>Malpighiales</taxon>
        <taxon>Salicaceae</taxon>
        <taxon>Saliceae</taxon>
        <taxon>Populus</taxon>
    </lineage>
</organism>
<comment type="caution">
    <text evidence="1">The sequence shown here is derived from an EMBL/GenBank/DDBJ whole genome shotgun (WGS) entry which is preliminary data.</text>
</comment>
<evidence type="ECO:0000313" key="3">
    <source>
        <dbReference type="Proteomes" id="UP001164929"/>
    </source>
</evidence>
<proteinExistence type="predicted"/>
<accession>A0AAD6REI0</accession>
<protein>
    <submittedName>
        <fullName evidence="1">Uncharacterized protein</fullName>
    </submittedName>
</protein>
<gene>
    <name evidence="1" type="ORF">NC653_006367</name>
    <name evidence="2" type="ORF">NC653_006389</name>
</gene>
<dbReference type="EMBL" id="JAQIZT010000002">
    <property type="protein sequence ID" value="KAJ7007329.1"/>
    <property type="molecule type" value="Genomic_DNA"/>
</dbReference>
<evidence type="ECO:0000313" key="2">
    <source>
        <dbReference type="EMBL" id="KAJ7007329.1"/>
    </source>
</evidence>
<keyword evidence="3" id="KW-1185">Reference proteome</keyword>
<dbReference type="AlphaFoldDB" id="A0AAD6REI0"/>
<reference evidence="1" key="1">
    <citation type="journal article" date="2023" name="Mol. Ecol. Resour.">
        <title>Chromosome-level genome assembly of a triploid poplar Populus alba 'Berolinensis'.</title>
        <authorList>
            <person name="Chen S."/>
            <person name="Yu Y."/>
            <person name="Wang X."/>
            <person name="Wang S."/>
            <person name="Zhang T."/>
            <person name="Zhou Y."/>
            <person name="He R."/>
            <person name="Meng N."/>
            <person name="Wang Y."/>
            <person name="Liu W."/>
            <person name="Liu Z."/>
            <person name="Liu J."/>
            <person name="Guo Q."/>
            <person name="Huang H."/>
            <person name="Sederoff R.R."/>
            <person name="Wang G."/>
            <person name="Qu G."/>
            <person name="Chen S."/>
        </authorList>
    </citation>
    <scope>NUCLEOTIDE SEQUENCE</scope>
    <source>
        <strain evidence="1">SC-2020</strain>
    </source>
</reference>
<sequence>MHQDYHTKHIIKSSSHGQSAILTPTASFPTLTTWEIANRFQESYNHLVRKQICMND</sequence>
<name>A0AAD6REI0_9ROSI</name>
<dbReference type="Proteomes" id="UP001164929">
    <property type="component" value="Chromosome 2"/>
</dbReference>